<dbReference type="EMBL" id="FOVP01000018">
    <property type="protein sequence ID" value="SFO17871.1"/>
    <property type="molecule type" value="Genomic_DNA"/>
</dbReference>
<reference evidence="7" key="1">
    <citation type="submission" date="2016-10" db="EMBL/GenBank/DDBJ databases">
        <authorList>
            <person name="Varghese N."/>
            <person name="Submissions S."/>
        </authorList>
    </citation>
    <scope>NUCLEOTIDE SEQUENCE [LARGE SCALE GENOMIC DNA]</scope>
    <source>
        <strain evidence="7">DSM 28463</strain>
    </source>
</reference>
<gene>
    <name evidence="6" type="ORF">SAMN04487859_11820</name>
</gene>
<proteinExistence type="inferred from homology"/>
<dbReference type="Proteomes" id="UP000198599">
    <property type="component" value="Unassembled WGS sequence"/>
</dbReference>
<comment type="similarity">
    <text evidence="5">Belongs to the 4-toluene sulfonate uptake permease (TSUP) (TC 2.A.102) family.</text>
</comment>
<feature type="transmembrane region" description="Helical" evidence="5">
    <location>
        <begin position="6"/>
        <end position="26"/>
    </location>
</feature>
<dbReference type="InterPro" id="IPR002781">
    <property type="entry name" value="TM_pro_TauE-like"/>
</dbReference>
<dbReference type="AlphaFoldDB" id="A0A1I5F3G6"/>
<feature type="transmembrane region" description="Helical" evidence="5">
    <location>
        <begin position="33"/>
        <end position="49"/>
    </location>
</feature>
<dbReference type="RefSeq" id="WP_092840847.1">
    <property type="nucleotide sequence ID" value="NZ_FOVP01000018.1"/>
</dbReference>
<dbReference type="GO" id="GO:0005886">
    <property type="term" value="C:plasma membrane"/>
    <property type="evidence" value="ECO:0007669"/>
    <property type="project" value="UniProtKB-SubCell"/>
</dbReference>
<evidence type="ECO:0000256" key="2">
    <source>
        <dbReference type="ARBA" id="ARBA00022692"/>
    </source>
</evidence>
<dbReference type="OrthoDB" id="9795324at2"/>
<evidence type="ECO:0000256" key="1">
    <source>
        <dbReference type="ARBA" id="ARBA00004141"/>
    </source>
</evidence>
<keyword evidence="5" id="KW-1003">Cell membrane</keyword>
<dbReference type="Pfam" id="PF01925">
    <property type="entry name" value="TauE"/>
    <property type="match status" value="1"/>
</dbReference>
<protein>
    <recommendedName>
        <fullName evidence="5">Probable membrane transporter protein</fullName>
    </recommendedName>
</protein>
<evidence type="ECO:0000256" key="5">
    <source>
        <dbReference type="RuleBase" id="RU363041"/>
    </source>
</evidence>
<evidence type="ECO:0000313" key="6">
    <source>
        <dbReference type="EMBL" id="SFO17871.1"/>
    </source>
</evidence>
<evidence type="ECO:0000313" key="7">
    <source>
        <dbReference type="Proteomes" id="UP000198599"/>
    </source>
</evidence>
<feature type="transmembrane region" description="Helical" evidence="5">
    <location>
        <begin position="83"/>
        <end position="102"/>
    </location>
</feature>
<keyword evidence="3 5" id="KW-1133">Transmembrane helix</keyword>
<name>A0A1I5F3G6_9RHOB</name>
<keyword evidence="7" id="KW-1185">Reference proteome</keyword>
<keyword evidence="4 5" id="KW-0472">Membrane</keyword>
<evidence type="ECO:0000256" key="3">
    <source>
        <dbReference type="ARBA" id="ARBA00022989"/>
    </source>
</evidence>
<keyword evidence="2 5" id="KW-0812">Transmembrane</keyword>
<organism evidence="6 7">
    <name type="scientific">Roseovarius lutimaris</name>
    <dbReference type="NCBI Taxonomy" id="1005928"/>
    <lineage>
        <taxon>Bacteria</taxon>
        <taxon>Pseudomonadati</taxon>
        <taxon>Pseudomonadota</taxon>
        <taxon>Alphaproteobacteria</taxon>
        <taxon>Rhodobacterales</taxon>
        <taxon>Roseobacteraceae</taxon>
        <taxon>Roseovarius</taxon>
    </lineage>
</organism>
<accession>A0A1I5F3G6</accession>
<evidence type="ECO:0000256" key="4">
    <source>
        <dbReference type="ARBA" id="ARBA00023136"/>
    </source>
</evidence>
<dbReference type="STRING" id="1005928.SAMN04487859_11820"/>
<sequence>MTALDPFLTGLPSGGGLAIVAFVTVLGGVMRGFTGFGAAMIIIPVTALVTLPRDAVVYHALIEIPTALQLLPDGLRAARRSTVLPMVFGLVGAVPVGMLLLVSLAPDTMRVAMSVAAVATLVASLI</sequence>
<comment type="subcellular location">
    <subcellularLocation>
        <location evidence="5">Cell membrane</location>
        <topology evidence="5">Multi-pass membrane protein</topology>
    </subcellularLocation>
    <subcellularLocation>
        <location evidence="1">Membrane</location>
        <topology evidence="1">Multi-pass membrane protein</topology>
    </subcellularLocation>
</comment>